<keyword evidence="8" id="KW-1185">Reference proteome</keyword>
<dbReference type="Proteomes" id="UP000246740">
    <property type="component" value="Unassembled WGS sequence"/>
</dbReference>
<keyword evidence="4" id="KW-0175">Coiled coil</keyword>
<dbReference type="InterPro" id="IPR002634">
    <property type="entry name" value="BolA"/>
</dbReference>
<accession>A0A317XR44</accession>
<comment type="similarity">
    <text evidence="1">Belongs to the bacterial ribosomal protein bL9 family.</text>
</comment>
<dbReference type="InterPro" id="IPR036065">
    <property type="entry name" value="BolA-like_sf"/>
</dbReference>
<feature type="compositionally biased region" description="Polar residues" evidence="5">
    <location>
        <begin position="296"/>
        <end position="305"/>
    </location>
</feature>
<protein>
    <submittedName>
        <fullName evidence="7">Bola-domain-containing protein</fullName>
    </submittedName>
</protein>
<dbReference type="InterPro" id="IPR036935">
    <property type="entry name" value="Ribosomal_bL9_N_sf"/>
</dbReference>
<evidence type="ECO:0000313" key="8">
    <source>
        <dbReference type="Proteomes" id="UP000246740"/>
    </source>
</evidence>
<feature type="region of interest" description="Disordered" evidence="5">
    <location>
        <begin position="571"/>
        <end position="596"/>
    </location>
</feature>
<organism evidence="7 8">
    <name type="scientific">Testicularia cyperi</name>
    <dbReference type="NCBI Taxonomy" id="1882483"/>
    <lineage>
        <taxon>Eukaryota</taxon>
        <taxon>Fungi</taxon>
        <taxon>Dikarya</taxon>
        <taxon>Basidiomycota</taxon>
        <taxon>Ustilaginomycotina</taxon>
        <taxon>Ustilaginomycetes</taxon>
        <taxon>Ustilaginales</taxon>
        <taxon>Anthracoideaceae</taxon>
        <taxon>Testicularia</taxon>
    </lineage>
</organism>
<feature type="compositionally biased region" description="Basic and acidic residues" evidence="5">
    <location>
        <begin position="581"/>
        <end position="596"/>
    </location>
</feature>
<dbReference type="GO" id="GO:0005840">
    <property type="term" value="C:ribosome"/>
    <property type="evidence" value="ECO:0007669"/>
    <property type="project" value="UniProtKB-KW"/>
</dbReference>
<dbReference type="GO" id="GO:0044572">
    <property type="term" value="P:[4Fe-4S] cluster assembly"/>
    <property type="evidence" value="ECO:0007669"/>
    <property type="project" value="TreeGrafter"/>
</dbReference>
<feature type="compositionally biased region" description="Low complexity" evidence="5">
    <location>
        <begin position="480"/>
        <end position="495"/>
    </location>
</feature>
<dbReference type="GO" id="GO:0005759">
    <property type="term" value="C:mitochondrial matrix"/>
    <property type="evidence" value="ECO:0007669"/>
    <property type="project" value="TreeGrafter"/>
</dbReference>
<feature type="coiled-coil region" evidence="4">
    <location>
        <begin position="68"/>
        <end position="95"/>
    </location>
</feature>
<dbReference type="EMBL" id="KZ819192">
    <property type="protein sequence ID" value="PWZ00786.1"/>
    <property type="molecule type" value="Genomic_DNA"/>
</dbReference>
<dbReference type="InterPro" id="IPR009027">
    <property type="entry name" value="Ribosomal_bL9/RNase_H1_N"/>
</dbReference>
<proteinExistence type="inferred from homology"/>
<dbReference type="InParanoid" id="A0A317XR44"/>
<dbReference type="PANTHER" id="PTHR46230">
    <property type="match status" value="1"/>
</dbReference>
<feature type="region of interest" description="Disordered" evidence="5">
    <location>
        <begin position="274"/>
        <end position="308"/>
    </location>
</feature>
<keyword evidence="3" id="KW-0687">Ribonucleoprotein</keyword>
<name>A0A317XR44_9BASI</name>
<evidence type="ECO:0000256" key="2">
    <source>
        <dbReference type="ARBA" id="ARBA00022980"/>
    </source>
</evidence>
<evidence type="ECO:0000256" key="1">
    <source>
        <dbReference type="ARBA" id="ARBA00010605"/>
    </source>
</evidence>
<dbReference type="PANTHER" id="PTHR46230:SF7">
    <property type="entry name" value="BOLA-LIKE PROTEIN 1"/>
    <property type="match status" value="1"/>
</dbReference>
<dbReference type="Gene3D" id="3.40.5.10">
    <property type="entry name" value="Ribosomal protein L9, N-terminal domain"/>
    <property type="match status" value="1"/>
</dbReference>
<evidence type="ECO:0000256" key="4">
    <source>
        <dbReference type="SAM" id="Coils"/>
    </source>
</evidence>
<dbReference type="Gene3D" id="3.30.300.90">
    <property type="entry name" value="BolA-like"/>
    <property type="match status" value="1"/>
</dbReference>
<evidence type="ECO:0000256" key="5">
    <source>
        <dbReference type="SAM" id="MobiDB-lite"/>
    </source>
</evidence>
<keyword evidence="2" id="KW-0689">Ribosomal protein</keyword>
<sequence>MRPSNALSLAQTARLLSQRRLVRVQLTAEVPGLGRAGSTVLVQPGRMRNELLPSKKAIYQPLPTPTSISSELRKASQVEAQLQAAQEKLQADNAREVLTRQIGAIQLLSLRRKLESVPPITFTRQTTTKYKGRPAELPEPALTIQGSISPAEIVTFLREAGTFDLETDYSVDNKPVELNRLTASQINTACEFLIVPAASSKSSTDAVEGVDKLGRIKKTGRYEFVTHILSSNVRVRIPITVQPTASSVATAPSTSSNTSTSATFSSTSAAVNMASSSPSVSTSTSTPGQARGYATHASSRPTTMEASMRQKLQAEFGPEVEINIRNDSSKHAHHAAMAAQGGGNGETHFYVEVISDKFAGMSQIKRHRAVNALLQHEFDRGLHALSLRTKTFKEENRPPTSAATSNDGQVIDGTVCPSEQGEVESDIRSQVQTQSPWTAPQSTQYPTSPLRHENDSRGNADAWSQQDKEVLESFYQRPRSSPSPSVSAASTPTSTKRGARDSQAAREKYFRRVTQGDAVIPTRFQNLINVLGGIFAVVSATYMVLFAEFNRGASGNSENCFDPVRAMVWGPQGPPKLFGQSDDKSPPHHDHDDSSA</sequence>
<dbReference type="GO" id="GO:1990904">
    <property type="term" value="C:ribonucleoprotein complex"/>
    <property type="evidence" value="ECO:0007669"/>
    <property type="project" value="UniProtKB-KW"/>
</dbReference>
<feature type="compositionally biased region" description="Low complexity" evidence="5">
    <location>
        <begin position="274"/>
        <end position="287"/>
    </location>
</feature>
<dbReference type="Pfam" id="PF01281">
    <property type="entry name" value="Ribosomal_L9_N"/>
    <property type="match status" value="1"/>
</dbReference>
<feature type="compositionally biased region" description="Polar residues" evidence="5">
    <location>
        <begin position="428"/>
        <end position="447"/>
    </location>
</feature>
<feature type="region of interest" description="Disordered" evidence="5">
    <location>
        <begin position="391"/>
        <end position="507"/>
    </location>
</feature>
<dbReference type="SUPFAM" id="SSF82657">
    <property type="entry name" value="BolA-like"/>
    <property type="match status" value="1"/>
</dbReference>
<evidence type="ECO:0000256" key="3">
    <source>
        <dbReference type="ARBA" id="ARBA00023274"/>
    </source>
</evidence>
<dbReference type="SUPFAM" id="SSF55658">
    <property type="entry name" value="L9 N-domain-like"/>
    <property type="match status" value="1"/>
</dbReference>
<evidence type="ECO:0000259" key="6">
    <source>
        <dbReference type="Pfam" id="PF01281"/>
    </source>
</evidence>
<gene>
    <name evidence="7" type="ORF">BCV70DRAFT_200047</name>
</gene>
<dbReference type="STRING" id="1882483.A0A317XR44"/>
<feature type="compositionally biased region" description="Basic and acidic residues" evidence="5">
    <location>
        <begin position="498"/>
        <end position="507"/>
    </location>
</feature>
<dbReference type="AlphaFoldDB" id="A0A317XR44"/>
<feature type="compositionally biased region" description="Polar residues" evidence="5">
    <location>
        <begin position="398"/>
        <end position="408"/>
    </location>
</feature>
<dbReference type="Pfam" id="PF01722">
    <property type="entry name" value="BolA"/>
    <property type="match status" value="1"/>
</dbReference>
<feature type="domain" description="Ribosomal protein L9" evidence="6">
    <location>
        <begin position="23"/>
        <end position="59"/>
    </location>
</feature>
<dbReference type="InterPro" id="IPR020070">
    <property type="entry name" value="Ribosomal_bL9_N"/>
</dbReference>
<dbReference type="OrthoDB" id="411584at2759"/>
<reference evidence="7 8" key="1">
    <citation type="journal article" date="2018" name="Mol. Biol. Evol.">
        <title>Broad Genomic Sampling Reveals a Smut Pathogenic Ancestry of the Fungal Clade Ustilaginomycotina.</title>
        <authorList>
            <person name="Kijpornyongpan T."/>
            <person name="Mondo S.J."/>
            <person name="Barry K."/>
            <person name="Sandor L."/>
            <person name="Lee J."/>
            <person name="Lipzen A."/>
            <person name="Pangilinan J."/>
            <person name="LaButti K."/>
            <person name="Hainaut M."/>
            <person name="Henrissat B."/>
            <person name="Grigoriev I.V."/>
            <person name="Spatafora J.W."/>
            <person name="Aime M.C."/>
        </authorList>
    </citation>
    <scope>NUCLEOTIDE SEQUENCE [LARGE SCALE GENOMIC DNA]</scope>
    <source>
        <strain evidence="7 8">MCA 3645</strain>
    </source>
</reference>
<evidence type="ECO:0000313" key="7">
    <source>
        <dbReference type="EMBL" id="PWZ00786.1"/>
    </source>
</evidence>